<evidence type="ECO:0000313" key="1">
    <source>
        <dbReference type="EMBL" id="KAJ1107793.1"/>
    </source>
</evidence>
<comment type="caution">
    <text evidence="1">The sequence shown here is derived from an EMBL/GenBank/DDBJ whole genome shotgun (WGS) entry which is preliminary data.</text>
</comment>
<dbReference type="Proteomes" id="UP001066276">
    <property type="component" value="Chromosome 9"/>
</dbReference>
<protein>
    <submittedName>
        <fullName evidence="1">Uncharacterized protein</fullName>
    </submittedName>
</protein>
<dbReference type="EMBL" id="JANPWB010000013">
    <property type="protein sequence ID" value="KAJ1107793.1"/>
    <property type="molecule type" value="Genomic_DNA"/>
</dbReference>
<name>A0AAV7N0H3_PLEWA</name>
<gene>
    <name evidence="1" type="ORF">NDU88_005182</name>
</gene>
<evidence type="ECO:0000313" key="2">
    <source>
        <dbReference type="Proteomes" id="UP001066276"/>
    </source>
</evidence>
<dbReference type="AlphaFoldDB" id="A0AAV7N0H3"/>
<organism evidence="1 2">
    <name type="scientific">Pleurodeles waltl</name>
    <name type="common">Iberian ribbed newt</name>
    <dbReference type="NCBI Taxonomy" id="8319"/>
    <lineage>
        <taxon>Eukaryota</taxon>
        <taxon>Metazoa</taxon>
        <taxon>Chordata</taxon>
        <taxon>Craniata</taxon>
        <taxon>Vertebrata</taxon>
        <taxon>Euteleostomi</taxon>
        <taxon>Amphibia</taxon>
        <taxon>Batrachia</taxon>
        <taxon>Caudata</taxon>
        <taxon>Salamandroidea</taxon>
        <taxon>Salamandridae</taxon>
        <taxon>Pleurodelinae</taxon>
        <taxon>Pleurodeles</taxon>
    </lineage>
</organism>
<proteinExistence type="predicted"/>
<accession>A0AAV7N0H3</accession>
<keyword evidence="2" id="KW-1185">Reference proteome</keyword>
<sequence length="138" mass="15263">MLARSCWRQTVETESNRQPFSEEALGGKICDVVEGAARYKIKDQSSLEDKAMHQLVIACCMTYELTCHALCRGLSGYDTAHPGAEARWQLTVTLQMEDTEPVVRLNEVGPWSSVVWVKAPYSGEAGRCVRGGGSLRQL</sequence>
<reference evidence="1" key="1">
    <citation type="journal article" date="2022" name="bioRxiv">
        <title>Sequencing and chromosome-scale assembly of the giantPleurodeles waltlgenome.</title>
        <authorList>
            <person name="Brown T."/>
            <person name="Elewa A."/>
            <person name="Iarovenko S."/>
            <person name="Subramanian E."/>
            <person name="Araus A.J."/>
            <person name="Petzold A."/>
            <person name="Susuki M."/>
            <person name="Suzuki K.-i.T."/>
            <person name="Hayashi T."/>
            <person name="Toyoda A."/>
            <person name="Oliveira C."/>
            <person name="Osipova E."/>
            <person name="Leigh N.D."/>
            <person name="Simon A."/>
            <person name="Yun M.H."/>
        </authorList>
    </citation>
    <scope>NUCLEOTIDE SEQUENCE</scope>
    <source>
        <strain evidence="1">20211129_DDA</strain>
        <tissue evidence="1">Liver</tissue>
    </source>
</reference>